<dbReference type="KEGG" id="msto:MSTO_29360"/>
<protein>
    <recommendedName>
        <fullName evidence="1">Glucose-methanol-choline oxidoreductase C-terminal domain-containing protein</fullName>
    </recommendedName>
</protein>
<gene>
    <name evidence="2" type="ORF">MSTO_29360</name>
</gene>
<dbReference type="Gene3D" id="3.30.560.10">
    <property type="entry name" value="Glucose Oxidase, domain 3"/>
    <property type="match status" value="1"/>
</dbReference>
<dbReference type="Proteomes" id="UP000467130">
    <property type="component" value="Chromosome"/>
</dbReference>
<dbReference type="AlphaFoldDB" id="A0A7I7Q9A2"/>
<dbReference type="SUPFAM" id="SSF54373">
    <property type="entry name" value="FAD-linked reductases, C-terminal domain"/>
    <property type="match status" value="1"/>
</dbReference>
<evidence type="ECO:0000313" key="2">
    <source>
        <dbReference type="EMBL" id="BBY22731.1"/>
    </source>
</evidence>
<feature type="domain" description="Glucose-methanol-choline oxidoreductase C-terminal" evidence="1">
    <location>
        <begin position="42"/>
        <end position="90"/>
    </location>
</feature>
<reference evidence="2 3" key="1">
    <citation type="journal article" date="2019" name="Emerg. Microbes Infect.">
        <title>Comprehensive subspecies identification of 175 nontuberculous mycobacteria species based on 7547 genomic profiles.</title>
        <authorList>
            <person name="Matsumoto Y."/>
            <person name="Kinjo T."/>
            <person name="Motooka D."/>
            <person name="Nabeya D."/>
            <person name="Jung N."/>
            <person name="Uechi K."/>
            <person name="Horii T."/>
            <person name="Iida T."/>
            <person name="Fujita J."/>
            <person name="Nakamura S."/>
        </authorList>
    </citation>
    <scope>NUCLEOTIDE SEQUENCE [LARGE SCALE GENOMIC DNA]</scope>
    <source>
        <strain evidence="2 3">JCM 17783</strain>
    </source>
</reference>
<dbReference type="GO" id="GO:0016614">
    <property type="term" value="F:oxidoreductase activity, acting on CH-OH group of donors"/>
    <property type="evidence" value="ECO:0007669"/>
    <property type="project" value="InterPro"/>
</dbReference>
<keyword evidence="3" id="KW-1185">Reference proteome</keyword>
<dbReference type="InterPro" id="IPR007867">
    <property type="entry name" value="GMC_OxRtase_C"/>
</dbReference>
<sequence>MLNTAADDIEIRPYTGGFVAMTGDGTAGHPDWPHLGVALVQPRARGRISLVSADPAVPPLIEHRYDSEPEDVAALCRGSELARELASAAACVGPPEWATSQHRPD</sequence>
<dbReference type="EMBL" id="AP022587">
    <property type="protein sequence ID" value="BBY22731.1"/>
    <property type="molecule type" value="Genomic_DNA"/>
</dbReference>
<evidence type="ECO:0000259" key="1">
    <source>
        <dbReference type="Pfam" id="PF05199"/>
    </source>
</evidence>
<evidence type="ECO:0000313" key="3">
    <source>
        <dbReference type="Proteomes" id="UP000467130"/>
    </source>
</evidence>
<accession>A0A7I7Q9A2</accession>
<name>A0A7I7Q9A2_9MYCO</name>
<organism evidence="2 3">
    <name type="scientific">Mycobacterium stomatepiae</name>
    <dbReference type="NCBI Taxonomy" id="470076"/>
    <lineage>
        <taxon>Bacteria</taxon>
        <taxon>Bacillati</taxon>
        <taxon>Actinomycetota</taxon>
        <taxon>Actinomycetes</taxon>
        <taxon>Mycobacteriales</taxon>
        <taxon>Mycobacteriaceae</taxon>
        <taxon>Mycobacterium</taxon>
        <taxon>Mycobacterium simiae complex</taxon>
    </lineage>
</organism>
<proteinExistence type="predicted"/>
<dbReference type="Pfam" id="PF05199">
    <property type="entry name" value="GMC_oxred_C"/>
    <property type="match status" value="1"/>
</dbReference>